<proteinExistence type="predicted"/>
<accession>A0A9N9E5G5</accession>
<sequence length="64" mass="7177">MVLAANAGQNYEIPKYLEKPPKYSYVHGHITIFGTPKCILPPSFEKNHVFPVKELASFMDVGRG</sequence>
<evidence type="ECO:0000313" key="2">
    <source>
        <dbReference type="Proteomes" id="UP000789508"/>
    </source>
</evidence>
<gene>
    <name evidence="1" type="ORF">ALEPTO_LOCUS10428</name>
</gene>
<comment type="caution">
    <text evidence="1">The sequence shown here is derived from an EMBL/GenBank/DDBJ whole genome shotgun (WGS) entry which is preliminary data.</text>
</comment>
<protein>
    <submittedName>
        <fullName evidence="1">2315_t:CDS:1</fullName>
    </submittedName>
</protein>
<dbReference type="EMBL" id="CAJVPS010011456">
    <property type="protein sequence ID" value="CAG8664976.1"/>
    <property type="molecule type" value="Genomic_DNA"/>
</dbReference>
<dbReference type="AlphaFoldDB" id="A0A9N9E5G5"/>
<dbReference type="Proteomes" id="UP000789508">
    <property type="component" value="Unassembled WGS sequence"/>
</dbReference>
<evidence type="ECO:0000313" key="1">
    <source>
        <dbReference type="EMBL" id="CAG8664976.1"/>
    </source>
</evidence>
<name>A0A9N9E5G5_9GLOM</name>
<organism evidence="1 2">
    <name type="scientific">Ambispora leptoticha</name>
    <dbReference type="NCBI Taxonomy" id="144679"/>
    <lineage>
        <taxon>Eukaryota</taxon>
        <taxon>Fungi</taxon>
        <taxon>Fungi incertae sedis</taxon>
        <taxon>Mucoromycota</taxon>
        <taxon>Glomeromycotina</taxon>
        <taxon>Glomeromycetes</taxon>
        <taxon>Archaeosporales</taxon>
        <taxon>Ambisporaceae</taxon>
        <taxon>Ambispora</taxon>
    </lineage>
</organism>
<keyword evidence="2" id="KW-1185">Reference proteome</keyword>
<feature type="non-terminal residue" evidence="1">
    <location>
        <position position="64"/>
    </location>
</feature>
<reference evidence="1" key="1">
    <citation type="submission" date="2021-06" db="EMBL/GenBank/DDBJ databases">
        <authorList>
            <person name="Kallberg Y."/>
            <person name="Tangrot J."/>
            <person name="Rosling A."/>
        </authorList>
    </citation>
    <scope>NUCLEOTIDE SEQUENCE</scope>
    <source>
        <strain evidence="1">FL130A</strain>
    </source>
</reference>